<evidence type="ECO:0000313" key="5">
    <source>
        <dbReference type="Proteomes" id="UP000240608"/>
    </source>
</evidence>
<dbReference type="Proteomes" id="UP000240608">
    <property type="component" value="Unassembled WGS sequence"/>
</dbReference>
<evidence type="ECO:0000256" key="1">
    <source>
        <dbReference type="SAM" id="MobiDB-lite"/>
    </source>
</evidence>
<sequence length="187" mass="21794">MENEQKHKNNYIKFFAMIATAMVAMFFLMYTHSYQIIDHFWFSETRLFMTVIMAGSMIIIMLLFMLKMYNNRSANIAIISLGILLIAGGIGLVRSQVTVSDVDYMEGMIPHHSIAILTSDRSQIKDIRVRKLADEIIEAQRREIMEMQWLINDIRENGVVETEEEMKNRPTPEYEGSTEEETRNLTE</sequence>
<evidence type="ECO:0000256" key="2">
    <source>
        <dbReference type="SAM" id="Phobius"/>
    </source>
</evidence>
<organism evidence="4 5">
    <name type="scientific">Marivirga lumbricoides</name>
    <dbReference type="NCBI Taxonomy" id="1046115"/>
    <lineage>
        <taxon>Bacteria</taxon>
        <taxon>Pseudomonadati</taxon>
        <taxon>Bacteroidota</taxon>
        <taxon>Cytophagia</taxon>
        <taxon>Cytophagales</taxon>
        <taxon>Marivirgaceae</taxon>
        <taxon>Marivirga</taxon>
    </lineage>
</organism>
<keyword evidence="2" id="KW-0472">Membrane</keyword>
<feature type="transmembrane region" description="Helical" evidence="2">
    <location>
        <begin position="73"/>
        <end position="93"/>
    </location>
</feature>
<dbReference type="InterPro" id="IPR012347">
    <property type="entry name" value="Ferritin-like"/>
</dbReference>
<dbReference type="Pfam" id="PF03713">
    <property type="entry name" value="DUF305"/>
    <property type="match status" value="1"/>
</dbReference>
<dbReference type="InterPro" id="IPR005183">
    <property type="entry name" value="DUF305_CopM-like"/>
</dbReference>
<name>A0A2T4DPX1_9BACT</name>
<comment type="caution">
    <text evidence="4">The sequence shown here is derived from an EMBL/GenBank/DDBJ whole genome shotgun (WGS) entry which is preliminary data.</text>
</comment>
<dbReference type="Gene3D" id="1.20.1260.10">
    <property type="match status" value="1"/>
</dbReference>
<dbReference type="AlphaFoldDB" id="A0A2T4DPX1"/>
<protein>
    <submittedName>
        <fullName evidence="4">DUF305 domain-containing protein</fullName>
    </submittedName>
</protein>
<dbReference type="EMBL" id="PYVU01000081">
    <property type="protein sequence ID" value="PTB95863.1"/>
    <property type="molecule type" value="Genomic_DNA"/>
</dbReference>
<evidence type="ECO:0000313" key="4">
    <source>
        <dbReference type="EMBL" id="PTB95863.1"/>
    </source>
</evidence>
<keyword evidence="2" id="KW-0812">Transmembrane</keyword>
<proteinExistence type="predicted"/>
<evidence type="ECO:0000259" key="3">
    <source>
        <dbReference type="Pfam" id="PF03713"/>
    </source>
</evidence>
<reference evidence="4 5" key="1">
    <citation type="submission" date="2018-03" db="EMBL/GenBank/DDBJ databases">
        <title>Cross-interface Injection: A General Nanoliter Liquid Handling Method Applied to Single Cells Genome Amplification Automated Nanoliter Liquid Handling Applied to Single Cell Multiple Displacement Amplification.</title>
        <authorList>
            <person name="Yun J."/>
            <person name="Xu P."/>
            <person name="Xu J."/>
            <person name="Dai X."/>
            <person name="Wang Y."/>
            <person name="Zheng X."/>
            <person name="Cao C."/>
            <person name="Yi Q."/>
            <person name="Zhu Y."/>
            <person name="Wang L."/>
            <person name="Dong Z."/>
            <person name="Huang Y."/>
            <person name="Huang L."/>
            <person name="Du W."/>
        </authorList>
    </citation>
    <scope>NUCLEOTIDE SEQUENCE [LARGE SCALE GENOMIC DNA]</scope>
    <source>
        <strain evidence="4 5">Z-D1-2</strain>
    </source>
</reference>
<accession>A0A2T4DPX1</accession>
<feature type="transmembrane region" description="Helical" evidence="2">
    <location>
        <begin position="47"/>
        <end position="66"/>
    </location>
</feature>
<gene>
    <name evidence="4" type="ORF">C9994_09940</name>
</gene>
<feature type="transmembrane region" description="Helical" evidence="2">
    <location>
        <begin position="12"/>
        <end position="32"/>
    </location>
</feature>
<feature type="domain" description="DUF305" evidence="3">
    <location>
        <begin position="101"/>
        <end position="176"/>
    </location>
</feature>
<keyword evidence="2" id="KW-1133">Transmembrane helix</keyword>
<feature type="region of interest" description="Disordered" evidence="1">
    <location>
        <begin position="161"/>
        <end position="187"/>
    </location>
</feature>